<dbReference type="RefSeq" id="WP_114645153.1">
    <property type="nucleotide sequence ID" value="NZ_QQNH01000005.1"/>
</dbReference>
<evidence type="ECO:0000313" key="6">
    <source>
        <dbReference type="EMBL" id="RDE09606.1"/>
    </source>
</evidence>
<evidence type="ECO:0000256" key="2">
    <source>
        <dbReference type="ARBA" id="ARBA00022692"/>
    </source>
</evidence>
<dbReference type="GO" id="GO:0016020">
    <property type="term" value="C:membrane"/>
    <property type="evidence" value="ECO:0007669"/>
    <property type="project" value="UniProtKB-SubCell"/>
</dbReference>
<feature type="transmembrane region" description="Helical" evidence="5">
    <location>
        <begin position="111"/>
        <end position="128"/>
    </location>
</feature>
<feature type="transmembrane region" description="Helical" evidence="5">
    <location>
        <begin position="82"/>
        <end position="102"/>
    </location>
</feature>
<dbReference type="InterPro" id="IPR023352">
    <property type="entry name" value="MAPEG-like_dom_sf"/>
</dbReference>
<name>A0A369W4I1_9HYPH</name>
<gene>
    <name evidence="6" type="ORF">DVH29_05465</name>
</gene>
<keyword evidence="3 5" id="KW-1133">Transmembrane helix</keyword>
<dbReference type="PANTHER" id="PTHR35371">
    <property type="entry name" value="INNER MEMBRANE PROTEIN"/>
    <property type="match status" value="1"/>
</dbReference>
<sequence length="129" mass="13905">MSFELWMIAASVLVLFAQIGIQSILLNREYGPEYNTGPRDENKPLTGKAGRAKRMLSNYLETYPAFVALALAVVVSDGSDGLTQAGAGLYILARIAYIPLYIQGVPRWRSAAFALGSLGLLAMLIGLVI</sequence>
<evidence type="ECO:0000256" key="4">
    <source>
        <dbReference type="ARBA" id="ARBA00023136"/>
    </source>
</evidence>
<dbReference type="OrthoDB" id="7743618at2"/>
<dbReference type="PANTHER" id="PTHR35371:SF1">
    <property type="entry name" value="BLR7753 PROTEIN"/>
    <property type="match status" value="1"/>
</dbReference>
<organism evidence="6 7">
    <name type="scientific">Pelagibacterium lacus</name>
    <dbReference type="NCBI Taxonomy" id="2282655"/>
    <lineage>
        <taxon>Bacteria</taxon>
        <taxon>Pseudomonadati</taxon>
        <taxon>Pseudomonadota</taxon>
        <taxon>Alphaproteobacteria</taxon>
        <taxon>Hyphomicrobiales</taxon>
        <taxon>Devosiaceae</taxon>
        <taxon>Pelagibacterium</taxon>
    </lineage>
</organism>
<proteinExistence type="predicted"/>
<dbReference type="AlphaFoldDB" id="A0A369W4I1"/>
<dbReference type="InterPro" id="IPR001129">
    <property type="entry name" value="Membr-assoc_MAPEG"/>
</dbReference>
<feature type="transmembrane region" description="Helical" evidence="5">
    <location>
        <begin position="6"/>
        <end position="26"/>
    </location>
</feature>
<evidence type="ECO:0000256" key="5">
    <source>
        <dbReference type="SAM" id="Phobius"/>
    </source>
</evidence>
<feature type="transmembrane region" description="Helical" evidence="5">
    <location>
        <begin position="58"/>
        <end position="76"/>
    </location>
</feature>
<dbReference type="Pfam" id="PF01124">
    <property type="entry name" value="MAPEG"/>
    <property type="match status" value="1"/>
</dbReference>
<dbReference type="Proteomes" id="UP000253759">
    <property type="component" value="Unassembled WGS sequence"/>
</dbReference>
<protein>
    <recommendedName>
        <fullName evidence="8">MAPEG family protein</fullName>
    </recommendedName>
</protein>
<dbReference type="SUPFAM" id="SSF161084">
    <property type="entry name" value="MAPEG domain-like"/>
    <property type="match status" value="1"/>
</dbReference>
<dbReference type="Gene3D" id="1.20.120.550">
    <property type="entry name" value="Membrane associated eicosanoid/glutathione metabolism-like domain"/>
    <property type="match status" value="1"/>
</dbReference>
<comment type="caution">
    <text evidence="6">The sequence shown here is derived from an EMBL/GenBank/DDBJ whole genome shotgun (WGS) entry which is preliminary data.</text>
</comment>
<evidence type="ECO:0000313" key="7">
    <source>
        <dbReference type="Proteomes" id="UP000253759"/>
    </source>
</evidence>
<keyword evidence="7" id="KW-1185">Reference proteome</keyword>
<evidence type="ECO:0008006" key="8">
    <source>
        <dbReference type="Google" id="ProtNLM"/>
    </source>
</evidence>
<accession>A0A369W4I1</accession>
<keyword evidence="2 5" id="KW-0812">Transmembrane</keyword>
<evidence type="ECO:0000256" key="1">
    <source>
        <dbReference type="ARBA" id="ARBA00004370"/>
    </source>
</evidence>
<dbReference type="EMBL" id="QQNH01000005">
    <property type="protein sequence ID" value="RDE09606.1"/>
    <property type="molecule type" value="Genomic_DNA"/>
</dbReference>
<comment type="subcellular location">
    <subcellularLocation>
        <location evidence="1">Membrane</location>
    </subcellularLocation>
</comment>
<keyword evidence="4 5" id="KW-0472">Membrane</keyword>
<evidence type="ECO:0000256" key="3">
    <source>
        <dbReference type="ARBA" id="ARBA00022989"/>
    </source>
</evidence>
<reference evidence="7" key="1">
    <citation type="submission" date="2018-07" db="EMBL/GenBank/DDBJ databases">
        <authorList>
            <person name="Liu B.-T."/>
            <person name="Du Z."/>
        </authorList>
    </citation>
    <scope>NUCLEOTIDE SEQUENCE [LARGE SCALE GENOMIC DNA]</scope>
    <source>
        <strain evidence="7">XYN52</strain>
    </source>
</reference>